<feature type="repeat" description="WD" evidence="3">
    <location>
        <begin position="434"/>
        <end position="475"/>
    </location>
</feature>
<keyword evidence="8" id="KW-1185">Reference proteome</keyword>
<dbReference type="InterPro" id="IPR020472">
    <property type="entry name" value="WD40_PAC1"/>
</dbReference>
<dbReference type="CDD" id="cd00200">
    <property type="entry name" value="WD40"/>
    <property type="match status" value="2"/>
</dbReference>
<feature type="repeat" description="WD" evidence="3">
    <location>
        <begin position="392"/>
        <end position="433"/>
    </location>
</feature>
<dbReference type="Pfam" id="PF00400">
    <property type="entry name" value="WD40"/>
    <property type="match status" value="6"/>
</dbReference>
<dbReference type="InterPro" id="IPR036285">
    <property type="entry name" value="PRP4-like_sf"/>
</dbReference>
<dbReference type="PANTHER" id="PTHR19846">
    <property type="entry name" value="WD40 REPEAT PROTEIN"/>
    <property type="match status" value="1"/>
</dbReference>
<feature type="compositionally biased region" description="Basic and acidic residues" evidence="4">
    <location>
        <begin position="145"/>
        <end position="166"/>
    </location>
</feature>
<dbReference type="GO" id="GO:0030621">
    <property type="term" value="F:U4 snRNA binding"/>
    <property type="evidence" value="ECO:0007669"/>
    <property type="project" value="TreeGrafter"/>
</dbReference>
<feature type="region of interest" description="Disordered" evidence="4">
    <location>
        <begin position="145"/>
        <end position="176"/>
    </location>
</feature>
<dbReference type="SUPFAM" id="SSF158230">
    <property type="entry name" value="PRP4-like"/>
    <property type="match status" value="1"/>
</dbReference>
<evidence type="ECO:0000256" key="3">
    <source>
        <dbReference type="PROSITE-ProRule" id="PRU00221"/>
    </source>
</evidence>
<organism evidence="7 8">
    <name type="scientific">Puccinia sorghi</name>
    <dbReference type="NCBI Taxonomy" id="27349"/>
    <lineage>
        <taxon>Eukaryota</taxon>
        <taxon>Fungi</taxon>
        <taxon>Dikarya</taxon>
        <taxon>Basidiomycota</taxon>
        <taxon>Pucciniomycotina</taxon>
        <taxon>Pucciniomycetes</taxon>
        <taxon>Pucciniales</taxon>
        <taxon>Pucciniaceae</taxon>
        <taxon>Puccinia</taxon>
    </lineage>
</organism>
<evidence type="ECO:0000256" key="1">
    <source>
        <dbReference type="ARBA" id="ARBA00022574"/>
    </source>
</evidence>
<keyword evidence="5" id="KW-1133">Transmembrane helix</keyword>
<dbReference type="InterPro" id="IPR019775">
    <property type="entry name" value="WD40_repeat_CS"/>
</dbReference>
<dbReference type="SMART" id="SM00320">
    <property type="entry name" value="WD40"/>
    <property type="match status" value="6"/>
</dbReference>
<feature type="compositionally biased region" description="Acidic residues" evidence="4">
    <location>
        <begin position="167"/>
        <end position="176"/>
    </location>
</feature>
<gene>
    <name evidence="7" type="ORF">VP01_2943g3</name>
</gene>
<dbReference type="PANTHER" id="PTHR19846:SF0">
    <property type="entry name" value="PRE-MRNA PROCESSING FACTOR 4"/>
    <property type="match status" value="1"/>
</dbReference>
<feature type="repeat" description="WD" evidence="3">
    <location>
        <begin position="342"/>
        <end position="391"/>
    </location>
</feature>
<keyword evidence="7" id="KW-0808">Transferase</keyword>
<dbReference type="Gene3D" id="2.130.10.10">
    <property type="entry name" value="YVTN repeat-like/Quinoprotein amine dehydrogenase"/>
    <property type="match status" value="3"/>
</dbReference>
<feature type="transmembrane region" description="Helical" evidence="5">
    <location>
        <begin position="634"/>
        <end position="655"/>
    </location>
</feature>
<protein>
    <submittedName>
        <fullName evidence="7">Serine/threonine-protein kinase PRP4</fullName>
    </submittedName>
</protein>
<evidence type="ECO:0000259" key="6">
    <source>
        <dbReference type="SMART" id="SM00500"/>
    </source>
</evidence>
<dbReference type="VEuPathDB" id="FungiDB:VP01_2943g3"/>
<dbReference type="OrthoDB" id="540662at2759"/>
<feature type="domain" description="Pre-mRNA processing factor 4 (PRP4)-like" evidence="6">
    <location>
        <begin position="102"/>
        <end position="149"/>
    </location>
</feature>
<evidence type="ECO:0000256" key="5">
    <source>
        <dbReference type="SAM" id="Phobius"/>
    </source>
</evidence>
<name>A0A0L6V1T4_9BASI</name>
<dbReference type="PROSITE" id="PS50082">
    <property type="entry name" value="WD_REPEATS_2"/>
    <property type="match status" value="5"/>
</dbReference>
<keyword evidence="5" id="KW-0472">Membrane</keyword>
<dbReference type="InterPro" id="IPR036322">
    <property type="entry name" value="WD40_repeat_dom_sf"/>
</dbReference>
<dbReference type="EMBL" id="LAVV01007883">
    <property type="protein sequence ID" value="KNZ54452.1"/>
    <property type="molecule type" value="Genomic_DNA"/>
</dbReference>
<evidence type="ECO:0000313" key="7">
    <source>
        <dbReference type="EMBL" id="KNZ54452.1"/>
    </source>
</evidence>
<feature type="repeat" description="WD" evidence="3">
    <location>
        <begin position="476"/>
        <end position="517"/>
    </location>
</feature>
<dbReference type="SUPFAM" id="SSF50978">
    <property type="entry name" value="WD40 repeat-like"/>
    <property type="match status" value="1"/>
</dbReference>
<reference evidence="7 8" key="1">
    <citation type="submission" date="2015-08" db="EMBL/GenBank/DDBJ databases">
        <title>Next Generation Sequencing and Analysis of the Genome of Puccinia sorghi L Schw, the Causal Agent of Maize Common Rust.</title>
        <authorList>
            <person name="Rochi L."/>
            <person name="Burguener G."/>
            <person name="Darino M."/>
            <person name="Turjanski A."/>
            <person name="Kreff E."/>
            <person name="Dieguez M.J."/>
            <person name="Sacco F."/>
        </authorList>
    </citation>
    <scope>NUCLEOTIDE SEQUENCE [LARGE SCALE GENOMIC DNA]</scope>
    <source>
        <strain evidence="7 8">RO10H11247</strain>
    </source>
</reference>
<dbReference type="Pfam" id="PF08799">
    <property type="entry name" value="PRP4"/>
    <property type="match status" value="1"/>
</dbReference>
<keyword evidence="2" id="KW-0677">Repeat</keyword>
<dbReference type="Proteomes" id="UP000037035">
    <property type="component" value="Unassembled WGS sequence"/>
</dbReference>
<keyword evidence="5" id="KW-0812">Transmembrane</keyword>
<dbReference type="STRING" id="27349.A0A0L6V1T4"/>
<dbReference type="GO" id="GO:0000398">
    <property type="term" value="P:mRNA splicing, via spliceosome"/>
    <property type="evidence" value="ECO:0007669"/>
    <property type="project" value="TreeGrafter"/>
</dbReference>
<dbReference type="AlphaFoldDB" id="A0A0L6V1T4"/>
<proteinExistence type="predicted"/>
<dbReference type="PROSITE" id="PS00678">
    <property type="entry name" value="WD_REPEATS_1"/>
    <property type="match status" value="2"/>
</dbReference>
<comment type="caution">
    <text evidence="7">The sequence shown here is derived from an EMBL/GenBank/DDBJ whole genome shotgun (WGS) entry which is preliminary data.</text>
</comment>
<dbReference type="GO" id="GO:0016301">
    <property type="term" value="F:kinase activity"/>
    <property type="evidence" value="ECO:0007669"/>
    <property type="project" value="UniProtKB-KW"/>
</dbReference>
<evidence type="ECO:0000313" key="8">
    <source>
        <dbReference type="Proteomes" id="UP000037035"/>
    </source>
</evidence>
<dbReference type="GO" id="GO:0046540">
    <property type="term" value="C:U4/U6 x U5 tri-snRNP complex"/>
    <property type="evidence" value="ECO:0007669"/>
    <property type="project" value="TreeGrafter"/>
</dbReference>
<dbReference type="GO" id="GO:0017070">
    <property type="term" value="F:U6 snRNA binding"/>
    <property type="evidence" value="ECO:0007669"/>
    <property type="project" value="TreeGrafter"/>
</dbReference>
<keyword evidence="1 3" id="KW-0853">WD repeat</keyword>
<accession>A0A0L6V1T4</accession>
<feature type="repeat" description="WD" evidence="3">
    <location>
        <begin position="238"/>
        <end position="271"/>
    </location>
</feature>
<dbReference type="PRINTS" id="PR00320">
    <property type="entry name" value="GPROTEINBRPT"/>
</dbReference>
<dbReference type="Gene3D" id="4.10.280.110">
    <property type="entry name" value="Pre-mRNA processing factor 4 domain"/>
    <property type="match status" value="1"/>
</dbReference>
<sequence length="683" mass="75637">MSSGVLSPPEHIGYWDIAYTRVPGDTSGTRLQCDTTEDNINISSRSRTEYVQRSEMEVDFDELVTKQPDANGGTQSRTQAEHAALLSSLDRATRSRQLAVPTNETAIRVRLRELGEPMTLFGERPEDRRDRLRYVLSQIAEAKGWELEKDPAAPSQDDHLDGKANSDDEDDDDDEEFYTEGSEKLLIARRSIADFSLANARKRISRQKLEANLPLSKIMATRKAVYAELKTYTNLGSQVGDERPISIVRFSPNSRLLATGSWTGTAKVWNVPSFIFFYFLSLFSSFLPFITSPLSLSHTFKEIKINRSAYTNWPCWFYGHPLTSSSFLSGFSTFSSPLPRINKGHSDRIGGLAWHPAATLTQSSSSANFITGGADAKVQVWSLDNEQPLRTLEGHGARVCRVAFHPAGRHVASSSFDTTWRLWDVETGDELLVQEGHSREVYSLEFQADGALLCSGGLDAIGRVWDLRSGKTVMVLDGHVKDILAIDFSPNGHQIATGSNDDNIRIWDIRTLKAIYTIPAHTSAVSDVKFYRAPSVSGFTFPYTIDVEGKSKSERQSAAAYLNGTDRVKLEEGGEGEEKSGVEVPLSGLYLASCGYDGYVKLWSADDWQLIKAMSSEAGGRVMSVDVGSGRNSLLSLLSIHLLIYSYFLLGGWGWGADGRFMASGEWTRTFKLWSAENVSLSL</sequence>
<dbReference type="InterPro" id="IPR015943">
    <property type="entry name" value="WD40/YVTN_repeat-like_dom_sf"/>
</dbReference>
<dbReference type="InterPro" id="IPR014906">
    <property type="entry name" value="PRP4-like"/>
</dbReference>
<dbReference type="PROSITE" id="PS50294">
    <property type="entry name" value="WD_REPEATS_REGION"/>
    <property type="match status" value="4"/>
</dbReference>
<feature type="transmembrane region" description="Helical" evidence="5">
    <location>
        <begin position="275"/>
        <end position="296"/>
    </location>
</feature>
<evidence type="ECO:0000256" key="4">
    <source>
        <dbReference type="SAM" id="MobiDB-lite"/>
    </source>
</evidence>
<evidence type="ECO:0000256" key="2">
    <source>
        <dbReference type="ARBA" id="ARBA00022737"/>
    </source>
</evidence>
<dbReference type="InterPro" id="IPR001680">
    <property type="entry name" value="WD40_rpt"/>
</dbReference>
<dbReference type="SMART" id="SM00500">
    <property type="entry name" value="SFM"/>
    <property type="match status" value="1"/>
</dbReference>
<keyword evidence="7" id="KW-0418">Kinase</keyword>